<protein>
    <recommendedName>
        <fullName evidence="1">HTH cro/C1-type domain-containing protein</fullName>
    </recommendedName>
</protein>
<dbReference type="Proteomes" id="UP000252419">
    <property type="component" value="Unassembled WGS sequence"/>
</dbReference>
<comment type="caution">
    <text evidence="2">The sequence shown here is derived from an EMBL/GenBank/DDBJ whole genome shotgun (WGS) entry which is preliminary data.</text>
</comment>
<dbReference type="Gene3D" id="1.10.260.40">
    <property type="entry name" value="lambda repressor-like DNA-binding domains"/>
    <property type="match status" value="1"/>
</dbReference>
<evidence type="ECO:0000259" key="1">
    <source>
        <dbReference type="PROSITE" id="PS50943"/>
    </source>
</evidence>
<proteinExistence type="predicted"/>
<gene>
    <name evidence="2" type="ORF">TH5_25345</name>
</gene>
<evidence type="ECO:0000313" key="2">
    <source>
        <dbReference type="EMBL" id="RCK03475.1"/>
    </source>
</evidence>
<dbReference type="SUPFAM" id="SSF47413">
    <property type="entry name" value="lambda repressor-like DNA-binding domains"/>
    <property type="match status" value="1"/>
</dbReference>
<dbReference type="EMBL" id="JPWA01000071">
    <property type="protein sequence ID" value="RCK03475.1"/>
    <property type="molecule type" value="Genomic_DNA"/>
</dbReference>
<organism evidence="2 3">
    <name type="scientific">Thalassospira xianhensis MCCC 1A02616</name>
    <dbReference type="NCBI Taxonomy" id="1177929"/>
    <lineage>
        <taxon>Bacteria</taxon>
        <taxon>Pseudomonadati</taxon>
        <taxon>Pseudomonadota</taxon>
        <taxon>Alphaproteobacteria</taxon>
        <taxon>Rhodospirillales</taxon>
        <taxon>Thalassospiraceae</taxon>
        <taxon>Thalassospira</taxon>
    </lineage>
</organism>
<accession>A0A367U5B1</accession>
<feature type="domain" description="HTH cro/C1-type" evidence="1">
    <location>
        <begin position="21"/>
        <end position="61"/>
    </location>
</feature>
<dbReference type="InterPro" id="IPR001387">
    <property type="entry name" value="Cro/C1-type_HTH"/>
</dbReference>
<dbReference type="Pfam" id="PF01381">
    <property type="entry name" value="HTH_3"/>
    <property type="match status" value="1"/>
</dbReference>
<reference evidence="2 3" key="1">
    <citation type="submission" date="2014-07" db="EMBL/GenBank/DDBJ databases">
        <title>Draft genome sequence of Thalassospira xianhensis P-4 (MCCC 1A02616).</title>
        <authorList>
            <person name="Lai Q."/>
            <person name="Shao Z."/>
        </authorList>
    </citation>
    <scope>NUCLEOTIDE SEQUENCE [LARGE SCALE GENOMIC DNA]</scope>
    <source>
        <strain evidence="2 3">MCCC 1A02616</strain>
    </source>
</reference>
<dbReference type="PROSITE" id="PS50943">
    <property type="entry name" value="HTH_CROC1"/>
    <property type="match status" value="1"/>
</dbReference>
<dbReference type="InterPro" id="IPR010982">
    <property type="entry name" value="Lambda_DNA-bd_dom_sf"/>
</dbReference>
<name>A0A367U5B1_9PROT</name>
<dbReference type="GO" id="GO:0003677">
    <property type="term" value="F:DNA binding"/>
    <property type="evidence" value="ECO:0007669"/>
    <property type="project" value="InterPro"/>
</dbReference>
<evidence type="ECO:0000313" key="3">
    <source>
        <dbReference type="Proteomes" id="UP000252419"/>
    </source>
</evidence>
<dbReference type="RefSeq" id="WP_064782565.1">
    <property type="nucleotide sequence ID" value="NZ_JPWA01000071.1"/>
</dbReference>
<sequence length="130" mass="14249">MKPYDLIEQYKQKKGLRSDNAVAKELGLTRGAISAVKHGGSLSVENAWTIAEVIGMDPAEAVAICKIAQAERSHDEEGLQVWKRRFQAVTHSAATVFGLIAIPYWAEVADKLCILCSIDYLSGKRARSAF</sequence>
<keyword evidence="3" id="KW-1185">Reference proteome</keyword>
<dbReference type="AlphaFoldDB" id="A0A367U5B1"/>